<evidence type="ECO:0000313" key="2">
    <source>
        <dbReference type="Proteomes" id="UP000641206"/>
    </source>
</evidence>
<dbReference type="EMBL" id="BMLW01000009">
    <property type="protein sequence ID" value="GGP12916.1"/>
    <property type="molecule type" value="Genomic_DNA"/>
</dbReference>
<name>A0ABQ2NXF3_9BACI</name>
<evidence type="ECO:0000313" key="1">
    <source>
        <dbReference type="EMBL" id="GGP12916.1"/>
    </source>
</evidence>
<organism evidence="1 2">
    <name type="scientific">Oceanobacillus neutriphilus</name>
    <dbReference type="NCBI Taxonomy" id="531815"/>
    <lineage>
        <taxon>Bacteria</taxon>
        <taxon>Bacillati</taxon>
        <taxon>Bacillota</taxon>
        <taxon>Bacilli</taxon>
        <taxon>Bacillales</taxon>
        <taxon>Bacillaceae</taxon>
        <taxon>Oceanobacillus</taxon>
    </lineage>
</organism>
<dbReference type="RefSeq" id="WP_268239068.1">
    <property type="nucleotide sequence ID" value="NZ_BMLW01000009.1"/>
</dbReference>
<protein>
    <submittedName>
        <fullName evidence="1">Uncharacterized protein</fullName>
    </submittedName>
</protein>
<gene>
    <name evidence="1" type="ORF">GCM10011346_30810</name>
</gene>
<reference evidence="2" key="1">
    <citation type="journal article" date="2019" name="Int. J. Syst. Evol. Microbiol.">
        <title>The Global Catalogue of Microorganisms (GCM) 10K type strain sequencing project: providing services to taxonomists for standard genome sequencing and annotation.</title>
        <authorList>
            <consortium name="The Broad Institute Genomics Platform"/>
            <consortium name="The Broad Institute Genome Sequencing Center for Infectious Disease"/>
            <person name="Wu L."/>
            <person name="Ma J."/>
        </authorList>
    </citation>
    <scope>NUCLEOTIDE SEQUENCE [LARGE SCALE GENOMIC DNA]</scope>
    <source>
        <strain evidence="2">CGMCC 1.7693</strain>
    </source>
</reference>
<dbReference type="Proteomes" id="UP000641206">
    <property type="component" value="Unassembled WGS sequence"/>
</dbReference>
<keyword evidence="2" id="KW-1185">Reference proteome</keyword>
<accession>A0ABQ2NXF3</accession>
<comment type="caution">
    <text evidence="1">The sequence shown here is derived from an EMBL/GenBank/DDBJ whole genome shotgun (WGS) entry which is preliminary data.</text>
</comment>
<proteinExistence type="predicted"/>
<sequence>MPFGHPFTVGYPAVFEEGTINYNEDGYQNAVESSFKLFMDQRVE</sequence>